<keyword evidence="3 10" id="KW-0227">DNA damage</keyword>
<dbReference type="InterPro" id="IPR038729">
    <property type="entry name" value="Rad50/SbcC_AAA"/>
</dbReference>
<evidence type="ECO:0000256" key="2">
    <source>
        <dbReference type="ARBA" id="ARBA00022741"/>
    </source>
</evidence>
<proteinExistence type="inferred from homology"/>
<evidence type="ECO:0000256" key="12">
    <source>
        <dbReference type="SAM" id="MobiDB-lite"/>
    </source>
</evidence>
<comment type="subunit">
    <text evidence="10">Homodimer. Forms a heterotetramer composed of two Mre11 subunits and two Rad50 subunits.</text>
</comment>
<feature type="compositionally biased region" description="Basic and acidic residues" evidence="12">
    <location>
        <begin position="477"/>
        <end position="493"/>
    </location>
</feature>
<dbReference type="PANTHER" id="PTHR32114:SF2">
    <property type="entry name" value="ABC TRANSPORTER ABCH.3"/>
    <property type="match status" value="1"/>
</dbReference>
<organism evidence="14 15">
    <name type="scientific">Methanohalobium evestigatum (strain ATCC BAA-1072 / DSM 3721 / NBRC 107634 / OCM 161 / Z-7303)</name>
    <dbReference type="NCBI Taxonomy" id="644295"/>
    <lineage>
        <taxon>Archaea</taxon>
        <taxon>Methanobacteriati</taxon>
        <taxon>Methanobacteriota</taxon>
        <taxon>Stenosarchaea group</taxon>
        <taxon>Methanomicrobia</taxon>
        <taxon>Methanosarcinales</taxon>
        <taxon>Methanosarcinaceae</taxon>
        <taxon>Methanohalobium</taxon>
    </lineage>
</organism>
<evidence type="ECO:0000256" key="1">
    <source>
        <dbReference type="ARBA" id="ARBA00022723"/>
    </source>
</evidence>
<keyword evidence="5 10" id="KW-0862">Zinc</keyword>
<evidence type="ECO:0000256" key="4">
    <source>
        <dbReference type="ARBA" id="ARBA00022801"/>
    </source>
</evidence>
<keyword evidence="1 10" id="KW-0479">Metal-binding</keyword>
<comment type="domain">
    <text evidence="10">The two conserved Cys that bind zinc constitute the zinc-hook, which separates the large intramolecular coiled coil regions. The 2 Cys residues coordinate one molecule of zinc with the help of the 2 Cys residues of the zinc-hook of another Rad50 molecule, thereby forming a V-shaped homodimer.</text>
</comment>
<dbReference type="Pfam" id="PF13476">
    <property type="entry name" value="AAA_23"/>
    <property type="match status" value="1"/>
</dbReference>
<accession>D7EAF7</accession>
<feature type="domain" description="Zinc-hook" evidence="13">
    <location>
        <begin position="412"/>
        <end position="511"/>
    </location>
</feature>
<keyword evidence="15" id="KW-1185">Reference proteome</keyword>
<evidence type="ECO:0000256" key="10">
    <source>
        <dbReference type="HAMAP-Rule" id="MF_00449"/>
    </source>
</evidence>
<evidence type="ECO:0000256" key="9">
    <source>
        <dbReference type="ARBA" id="ARBA00049666"/>
    </source>
</evidence>
<evidence type="ECO:0000256" key="5">
    <source>
        <dbReference type="ARBA" id="ARBA00022833"/>
    </source>
</evidence>
<keyword evidence="7 10" id="KW-0175">Coiled coil</keyword>
<dbReference type="HAMAP" id="MF_00449">
    <property type="entry name" value="RAD50"/>
    <property type="match status" value="1"/>
</dbReference>
<keyword evidence="4 10" id="KW-0378">Hydrolase</keyword>
<comment type="cofactor">
    <cofactor evidence="10">
        <name>Zn(2+)</name>
        <dbReference type="ChEBI" id="CHEBI:29105"/>
    </cofactor>
    <text evidence="10">Binds 1 zinc ion per homodimer.</text>
</comment>
<dbReference type="InterPro" id="IPR022982">
    <property type="entry name" value="Rad50_ATPase_archaeal"/>
</dbReference>
<dbReference type="EMBL" id="CP002069">
    <property type="protein sequence ID" value="ADI74956.1"/>
    <property type="molecule type" value="Genomic_DNA"/>
</dbReference>
<reference evidence="14 15" key="1">
    <citation type="submission" date="2010-06" db="EMBL/GenBank/DDBJ databases">
        <title>Complete sequence chromosome of Methanohalobium evestigatum Z-7303.</title>
        <authorList>
            <consortium name="US DOE Joint Genome Institute"/>
            <person name="Lucas S."/>
            <person name="Copeland A."/>
            <person name="Lapidus A."/>
            <person name="Cheng J.-F."/>
            <person name="Bruce D."/>
            <person name="Goodwin L."/>
            <person name="Pitluck S."/>
            <person name="Saunders E."/>
            <person name="Detter J.C."/>
            <person name="Han C."/>
            <person name="Tapia R."/>
            <person name="Land M."/>
            <person name="Hauser L."/>
            <person name="Kyrpides N."/>
            <person name="Mikhailova N."/>
            <person name="Sieprawska-Lupa M."/>
            <person name="Whitman W.B."/>
            <person name="Anderson I."/>
            <person name="Woyke T."/>
        </authorList>
    </citation>
    <scope>NUCLEOTIDE SEQUENCE [LARGE SCALE GENOMIC DNA]</scope>
    <source>
        <strain evidence="15">ATCC BAA-1072 / DSM 3721 / NBRC 107634 / OCM 161 / Z-7303</strain>
    </source>
</reference>
<dbReference type="GeneID" id="9347790"/>
<dbReference type="Gene3D" id="1.10.287.510">
    <property type="entry name" value="Helix hairpin bin"/>
    <property type="match status" value="1"/>
</dbReference>
<dbReference type="PANTHER" id="PTHR32114">
    <property type="entry name" value="ABC TRANSPORTER ABCH.3"/>
    <property type="match status" value="1"/>
</dbReference>
<evidence type="ECO:0000256" key="6">
    <source>
        <dbReference type="ARBA" id="ARBA00022840"/>
    </source>
</evidence>
<evidence type="ECO:0000256" key="3">
    <source>
        <dbReference type="ARBA" id="ARBA00022763"/>
    </source>
</evidence>
<comment type="function">
    <text evidence="10">Part of the Rad50/Mre11 complex, which is involved in the early steps of DNA double-strand break (DSB) repair. The complex may facilitate opening of the processed DNA ends to aid in the recruitment of HerA and NurA. Rad50 controls the balance between DNA end bridging and DNA resection via ATP-dependent structural rearrangements of the Rad50/Mre11 complex.</text>
</comment>
<name>D7EAF7_METEZ</name>
<dbReference type="InterPro" id="IPR013134">
    <property type="entry name" value="Zn_hook_RAD50"/>
</dbReference>
<evidence type="ECO:0000313" key="14">
    <source>
        <dbReference type="EMBL" id="ADI74956.1"/>
    </source>
</evidence>
<keyword evidence="2 10" id="KW-0547">Nucleotide-binding</keyword>
<dbReference type="SUPFAM" id="SSF52540">
    <property type="entry name" value="P-loop containing nucleoside triphosphate hydrolases"/>
    <property type="match status" value="2"/>
</dbReference>
<feature type="binding site" evidence="10">
    <location>
        <position position="142"/>
    </location>
    <ligand>
        <name>ATP</name>
        <dbReference type="ChEBI" id="CHEBI:30616"/>
    </ligand>
</feature>
<feature type="binding site" evidence="10">
    <location>
        <position position="12"/>
    </location>
    <ligand>
        <name>ATP</name>
        <dbReference type="ChEBI" id="CHEBI:30616"/>
    </ligand>
</feature>
<dbReference type="GO" id="GO:0016887">
    <property type="term" value="F:ATP hydrolysis activity"/>
    <property type="evidence" value="ECO:0007669"/>
    <property type="project" value="UniProtKB-UniRule"/>
</dbReference>
<gene>
    <name evidence="10" type="primary">rad50</name>
    <name evidence="14" type="ordered locus">Metev_2129</name>
</gene>
<dbReference type="RefSeq" id="WP_013195521.1">
    <property type="nucleotide sequence ID" value="NC_014253.1"/>
</dbReference>
<keyword evidence="8 10" id="KW-0234">DNA repair</keyword>
<evidence type="ECO:0000256" key="8">
    <source>
        <dbReference type="ARBA" id="ARBA00023204"/>
    </source>
</evidence>
<dbReference type="GO" id="GO:0005524">
    <property type="term" value="F:ATP binding"/>
    <property type="evidence" value="ECO:0007669"/>
    <property type="project" value="UniProtKB-UniRule"/>
</dbReference>
<dbReference type="OrthoDB" id="25344at2157"/>
<dbReference type="SUPFAM" id="SSF75712">
    <property type="entry name" value="Rad50 coiled-coil Zn hook"/>
    <property type="match status" value="1"/>
</dbReference>
<dbReference type="InterPro" id="IPR027417">
    <property type="entry name" value="P-loop_NTPase"/>
</dbReference>
<dbReference type="KEGG" id="mev:Metev_2129"/>
<keyword evidence="6 10" id="KW-0067">ATP-binding</keyword>
<feature type="binding site" evidence="10 11">
    <location>
        <position position="459"/>
    </location>
    <ligand>
        <name>Zn(2+)</name>
        <dbReference type="ChEBI" id="CHEBI:29105"/>
    </ligand>
</feature>
<evidence type="ECO:0000313" key="15">
    <source>
        <dbReference type="Proteomes" id="UP000000391"/>
    </source>
</evidence>
<feature type="coiled-coil region" evidence="10">
    <location>
        <begin position="180"/>
        <end position="401"/>
    </location>
</feature>
<feature type="region of interest" description="Disordered" evidence="12">
    <location>
        <begin position="464"/>
        <end position="493"/>
    </location>
</feature>
<protein>
    <recommendedName>
        <fullName evidence="10">DNA double-strand break repair Rad50 ATPase</fullName>
    </recommendedName>
</protein>
<dbReference type="GO" id="GO:0006302">
    <property type="term" value="P:double-strand break repair"/>
    <property type="evidence" value="ECO:0007669"/>
    <property type="project" value="UniProtKB-UniRule"/>
</dbReference>
<evidence type="ECO:0000256" key="11">
    <source>
        <dbReference type="PROSITE-ProRule" id="PRU00471"/>
    </source>
</evidence>
<dbReference type="Gene3D" id="3.40.50.300">
    <property type="entry name" value="P-loop containing nucleotide triphosphate hydrolases"/>
    <property type="match status" value="2"/>
</dbReference>
<feature type="binding site" evidence="10">
    <location>
        <begin position="786"/>
        <end position="791"/>
    </location>
    <ligand>
        <name>ATP</name>
        <dbReference type="ChEBI" id="CHEBI:30616"/>
    </ligand>
</feature>
<evidence type="ECO:0000259" key="13">
    <source>
        <dbReference type="PROSITE" id="PS51131"/>
    </source>
</evidence>
<feature type="binding site" evidence="10 11">
    <location>
        <position position="462"/>
    </location>
    <ligand>
        <name>Zn(2+)</name>
        <dbReference type="ChEBI" id="CHEBI:29105"/>
    </ligand>
</feature>
<comment type="similarity">
    <text evidence="9">Belongs to the Sph1/Sph2 family.</text>
</comment>
<dbReference type="PROSITE" id="PS51131">
    <property type="entry name" value="ZN_HOOK"/>
    <property type="match status" value="1"/>
</dbReference>
<feature type="binding site" evidence="10">
    <location>
        <begin position="32"/>
        <end position="38"/>
    </location>
    <ligand>
        <name>ATP</name>
        <dbReference type="ChEBI" id="CHEBI:30616"/>
    </ligand>
</feature>
<dbReference type="STRING" id="644295.Metev_2129"/>
<sequence>MKLKRLYVENIRSYEYLDLSFNNGVSVVSGANGSGKSSLLEAFFTGLFGSRTLSKEYVLADMIRKGASKASIYLELEQNGNEYIIEQGFRYDTKNDRAYNSKSVFKSNGNIVVDQATQTYDAVCKLLNMDEEAYRNCVYIRQGEIDILINATPKERQNMIDDLLQIGKLEHYRERASNAKKGVKRHLRDVDNRIKNTESEIEKIKNENPYENLNKLREKSKNIQSKIDELNQKKDSAKSKIDELNNSITTYSELEEKKKSINEEIQDFNTKKTQMYKDIEDIKADISKKRQYLKQLQDKNSELENQIDFNIDDIENTVNKKEEEERVARENLNTVSSNRAIKENELKLKNDTLKDIDKQITESNKNIQKKKESVESVQKEIENFEISMKEWENKKKTALENAISLGFTEDKLDNIDDTMELLNDQQKDLHGRERELQTSISEVEKRLNEHKKLLEKGKCPTCGQDLKNSSIEESTSEDEKQKKSLEEQLSKTREDLKSVQERLKKVKTARKYSKTINDSQNEIQIIQNKIESLKKQIEDYNNNIEEEKTNINELENRKKEVNGLIDELNKEILTLKQKEETAGKEHQKVLNSLDIVKNIRNNLNEYEKIQSDINQLEYKIKSNQDNASLLDSQITERRERLKEIKDKMGDVDIDGLRKTLKQYESAHQNITNEIDKLYQDKDSVLKEAGRLENEINRLNNLHKDLQYLENKKNYLNSVYEDSESLENMYMRIRANLREKNIKALDSLINEIFTFMYSNNAYSHIRLDSDYNFTIYEKDGTPLDPKLLSGGERAIFNLVLRCAIYRLLSYGVSNSSSSSELPPLILDEPTVFLDRGHIHQLIKLIDMMRDSGVGQILIVSHDESLIDSADYVYQVEKDPVTNTSMISAK</sequence>
<comment type="similarity">
    <text evidence="10">Belongs to the SMC family. RAD50 subfamily.</text>
</comment>
<feature type="coiled-coil region" evidence="10">
    <location>
        <begin position="653"/>
        <end position="711"/>
    </location>
</feature>
<evidence type="ECO:0000256" key="7">
    <source>
        <dbReference type="ARBA" id="ARBA00023054"/>
    </source>
</evidence>
<dbReference type="AlphaFoldDB" id="D7EAF7"/>
<dbReference type="GO" id="GO:0008270">
    <property type="term" value="F:zinc ion binding"/>
    <property type="evidence" value="ECO:0007669"/>
    <property type="project" value="UniProtKB-UniRule"/>
</dbReference>
<dbReference type="Proteomes" id="UP000000391">
    <property type="component" value="Chromosome"/>
</dbReference>
<dbReference type="HOGENOM" id="CLU_004785_0_1_2"/>